<dbReference type="AlphaFoldDB" id="A0A7S9QEX8"/>
<dbReference type="Gene3D" id="3.90.50.10">
    <property type="entry name" value="Photosynthetic Reaction Center, subunit H, domain 2"/>
    <property type="match status" value="1"/>
</dbReference>
<gene>
    <name evidence="1" type="ORF">I0K15_09375</name>
</gene>
<reference evidence="1 2" key="1">
    <citation type="submission" date="2020-11" db="EMBL/GenBank/DDBJ databases">
        <title>Description of Pontivivens ytuae sp. nov. isolated from deep sea sediment of Mariana Trench.</title>
        <authorList>
            <person name="Wang Z."/>
            <person name="Sun Q.-L."/>
            <person name="Xu X.-D."/>
            <person name="Tang Y.-Z."/>
            <person name="Zhang J."/>
        </authorList>
    </citation>
    <scope>NUCLEOTIDE SEQUENCE [LARGE SCALE GENOMIC DNA]</scope>
    <source>
        <strain evidence="1 2">MT2928</strain>
    </source>
</reference>
<protein>
    <recommendedName>
        <fullName evidence="3">PRC-barrel domain protein</fullName>
    </recommendedName>
</protein>
<dbReference type="GO" id="GO:0030077">
    <property type="term" value="C:plasma membrane light-harvesting complex"/>
    <property type="evidence" value="ECO:0007669"/>
    <property type="project" value="InterPro"/>
</dbReference>
<dbReference type="EMBL" id="CP064942">
    <property type="protein sequence ID" value="QPH55912.1"/>
    <property type="molecule type" value="Genomic_DNA"/>
</dbReference>
<accession>A0A7S9QEX8</accession>
<evidence type="ECO:0000313" key="2">
    <source>
        <dbReference type="Proteomes" id="UP000594800"/>
    </source>
</evidence>
<dbReference type="GO" id="GO:0019684">
    <property type="term" value="P:photosynthesis, light reaction"/>
    <property type="evidence" value="ECO:0007669"/>
    <property type="project" value="InterPro"/>
</dbReference>
<keyword evidence="2" id="KW-1185">Reference proteome</keyword>
<name>A0A7S9QEX8_9RHOB</name>
<dbReference type="InterPro" id="IPR011033">
    <property type="entry name" value="PRC_barrel-like_sf"/>
</dbReference>
<dbReference type="SUPFAM" id="SSF50346">
    <property type="entry name" value="PRC-barrel domain"/>
    <property type="match status" value="2"/>
</dbReference>
<dbReference type="Proteomes" id="UP000594800">
    <property type="component" value="Chromosome"/>
</dbReference>
<proteinExistence type="predicted"/>
<organism evidence="1 2">
    <name type="scientific">Pontivivens ytuae</name>
    <dbReference type="NCBI Taxonomy" id="2789856"/>
    <lineage>
        <taxon>Bacteria</taxon>
        <taxon>Pseudomonadati</taxon>
        <taxon>Pseudomonadota</taxon>
        <taxon>Alphaproteobacteria</taxon>
        <taxon>Rhodobacterales</taxon>
        <taxon>Paracoccaceae</taxon>
        <taxon>Pontivivens</taxon>
    </lineage>
</organism>
<sequence>MLQLSGRVWPVQTGSEPPIRALDRRQITCDTFALRELRADLACSFIARKQGRQRDMLVKYRDLKGLTLDGDNAEGKVSDLYLTKDRQVARVAVEFGGLIDRDPRLVPIAALGAPSLDDMSWPAKPDAGSAEPAVEDEPLRRLTGNLPDTHGDLQRAGAFAGISLDMNEGPMGRVLDLVIDTETWAAPFAVVETGSWLPERQVLLPMEKIAEIDWSKRSARVTVTQEEVSKAPDVFKNDQIETRGTGTLLTYYGLSA</sequence>
<dbReference type="InterPro" id="IPR014747">
    <property type="entry name" value="Bac_photo_RC_H_C"/>
</dbReference>
<evidence type="ECO:0000313" key="1">
    <source>
        <dbReference type="EMBL" id="QPH55912.1"/>
    </source>
</evidence>
<dbReference type="RefSeq" id="WP_196105174.1">
    <property type="nucleotide sequence ID" value="NZ_CP064942.1"/>
</dbReference>
<dbReference type="KEGG" id="poz:I0K15_09375"/>
<evidence type="ECO:0008006" key="3">
    <source>
        <dbReference type="Google" id="ProtNLM"/>
    </source>
</evidence>